<reference evidence="3" key="1">
    <citation type="journal article" date="2013" name="J. Plant Res.">
        <title>Effect of fungi and light on seed germination of three Opuntia species from semiarid lands of central Mexico.</title>
        <authorList>
            <person name="Delgado-Sanchez P."/>
            <person name="Jimenez-Bremont J.F."/>
            <person name="Guerrero-Gonzalez Mde L."/>
            <person name="Flores J."/>
        </authorList>
    </citation>
    <scope>NUCLEOTIDE SEQUENCE</scope>
    <source>
        <tissue evidence="3">Cladode</tissue>
    </source>
</reference>
<organism evidence="3">
    <name type="scientific">Opuntia streptacantha</name>
    <name type="common">Prickly pear cactus</name>
    <name type="synonym">Opuntia cardona</name>
    <dbReference type="NCBI Taxonomy" id="393608"/>
    <lineage>
        <taxon>Eukaryota</taxon>
        <taxon>Viridiplantae</taxon>
        <taxon>Streptophyta</taxon>
        <taxon>Embryophyta</taxon>
        <taxon>Tracheophyta</taxon>
        <taxon>Spermatophyta</taxon>
        <taxon>Magnoliopsida</taxon>
        <taxon>eudicotyledons</taxon>
        <taxon>Gunneridae</taxon>
        <taxon>Pentapetalae</taxon>
        <taxon>Caryophyllales</taxon>
        <taxon>Cactineae</taxon>
        <taxon>Cactaceae</taxon>
        <taxon>Opuntioideae</taxon>
        <taxon>Opuntia</taxon>
    </lineage>
</organism>
<keyword evidence="1" id="KW-0175">Coiled coil</keyword>
<sequence>MDFDPRITSDGTGYGSGHGWHCNFHFGYGQDSIDEDVEHEKSCLQVLQLLVAKADAEIRDLEDELAILQCQLKWAESDIHKDPCELFCAVFKGKIDSLTSATERLRNDNGLSGHHMDVRLELQRPAERICDIIDGLIRPEFLELDKEDGDFSSAKGQPPPSSKSNVDTGERTAHLEAQDKVLNFPFQWMSIWHHIYRRRFSWLK</sequence>
<feature type="coiled-coil region" evidence="1">
    <location>
        <begin position="44"/>
        <end position="78"/>
    </location>
</feature>
<accession>A0A7C9DJQ1</accession>
<proteinExistence type="predicted"/>
<protein>
    <submittedName>
        <fullName evidence="3">Uncharacterized protein</fullName>
    </submittedName>
</protein>
<feature type="region of interest" description="Disordered" evidence="2">
    <location>
        <begin position="148"/>
        <end position="169"/>
    </location>
</feature>
<reference evidence="3" key="2">
    <citation type="submission" date="2020-07" db="EMBL/GenBank/DDBJ databases">
        <authorList>
            <person name="Vera ALvarez R."/>
            <person name="Arias-Moreno D.M."/>
            <person name="Jimenez-Jacinto V."/>
            <person name="Jimenez-Bremont J.F."/>
            <person name="Swaminathan K."/>
            <person name="Moose S.P."/>
            <person name="Guerrero-Gonzalez M.L."/>
            <person name="Marino-Ramirez L."/>
            <person name="Landsman D."/>
            <person name="Rodriguez-Kessler M."/>
            <person name="Delgado-Sanchez P."/>
        </authorList>
    </citation>
    <scope>NUCLEOTIDE SEQUENCE</scope>
    <source>
        <tissue evidence="3">Cladode</tissue>
    </source>
</reference>
<evidence type="ECO:0000313" key="3">
    <source>
        <dbReference type="EMBL" id="MBA4644940.1"/>
    </source>
</evidence>
<dbReference type="AlphaFoldDB" id="A0A7C9DJQ1"/>
<evidence type="ECO:0000256" key="2">
    <source>
        <dbReference type="SAM" id="MobiDB-lite"/>
    </source>
</evidence>
<dbReference type="EMBL" id="GISG01140543">
    <property type="protein sequence ID" value="MBA4644940.1"/>
    <property type="molecule type" value="Transcribed_RNA"/>
</dbReference>
<evidence type="ECO:0000256" key="1">
    <source>
        <dbReference type="SAM" id="Coils"/>
    </source>
</evidence>
<name>A0A7C9DJQ1_OPUST</name>